<evidence type="ECO:0008006" key="4">
    <source>
        <dbReference type="Google" id="ProtNLM"/>
    </source>
</evidence>
<feature type="transmembrane region" description="Helical" evidence="1">
    <location>
        <begin position="12"/>
        <end position="31"/>
    </location>
</feature>
<protein>
    <recommendedName>
        <fullName evidence="4">Glycosyltransferase RgtA/B/C/D-like domain-containing protein</fullName>
    </recommendedName>
</protein>
<keyword evidence="1" id="KW-0472">Membrane</keyword>
<evidence type="ECO:0000256" key="1">
    <source>
        <dbReference type="SAM" id="Phobius"/>
    </source>
</evidence>
<gene>
    <name evidence="2" type="ORF">UW44_C0013G0046</name>
</gene>
<keyword evidence="1" id="KW-0812">Transmembrane</keyword>
<dbReference type="STRING" id="1618387.UW44_C0013G0046"/>
<accession>A0A0G1HW41</accession>
<feature type="transmembrane region" description="Helical" evidence="1">
    <location>
        <begin position="346"/>
        <end position="366"/>
    </location>
</feature>
<proteinExistence type="predicted"/>
<keyword evidence="1" id="KW-1133">Transmembrane helix</keyword>
<evidence type="ECO:0000313" key="2">
    <source>
        <dbReference type="EMBL" id="KKT51326.1"/>
    </source>
</evidence>
<feature type="transmembrane region" description="Helical" evidence="1">
    <location>
        <begin position="95"/>
        <end position="118"/>
    </location>
</feature>
<feature type="transmembrane region" description="Helical" evidence="1">
    <location>
        <begin position="405"/>
        <end position="425"/>
    </location>
</feature>
<feature type="transmembrane region" description="Helical" evidence="1">
    <location>
        <begin position="152"/>
        <end position="169"/>
    </location>
</feature>
<name>A0A0G1HW41_9BACT</name>
<feature type="transmembrane region" description="Helical" evidence="1">
    <location>
        <begin position="318"/>
        <end position="340"/>
    </location>
</feature>
<organism evidence="2 3">
    <name type="scientific">Candidatus Collierbacteria bacterium GW2011_GWB2_44_22</name>
    <dbReference type="NCBI Taxonomy" id="1618387"/>
    <lineage>
        <taxon>Bacteria</taxon>
        <taxon>Candidatus Collieribacteriota</taxon>
    </lineage>
</organism>
<feature type="transmembrane region" description="Helical" evidence="1">
    <location>
        <begin position="378"/>
        <end position="399"/>
    </location>
</feature>
<comment type="caution">
    <text evidence="2">The sequence shown here is derived from an EMBL/GenBank/DDBJ whole genome shotgun (WGS) entry which is preliminary data.</text>
</comment>
<feature type="transmembrane region" description="Helical" evidence="1">
    <location>
        <begin position="176"/>
        <end position="204"/>
    </location>
</feature>
<reference evidence="2 3" key="1">
    <citation type="journal article" date="2015" name="Nature">
        <title>rRNA introns, odd ribosomes, and small enigmatic genomes across a large radiation of phyla.</title>
        <authorList>
            <person name="Brown C.T."/>
            <person name="Hug L.A."/>
            <person name="Thomas B.C."/>
            <person name="Sharon I."/>
            <person name="Castelle C.J."/>
            <person name="Singh A."/>
            <person name="Wilkins M.J."/>
            <person name="Williams K.H."/>
            <person name="Banfield J.F."/>
        </authorList>
    </citation>
    <scope>NUCLEOTIDE SEQUENCE [LARGE SCALE GENOMIC DNA]</scope>
</reference>
<evidence type="ECO:0000313" key="3">
    <source>
        <dbReference type="Proteomes" id="UP000034006"/>
    </source>
</evidence>
<feature type="transmembrane region" description="Helical" evidence="1">
    <location>
        <begin position="216"/>
        <end position="235"/>
    </location>
</feature>
<dbReference type="EMBL" id="LCIH01000013">
    <property type="protein sequence ID" value="KKT51326.1"/>
    <property type="molecule type" value="Genomic_DNA"/>
</dbReference>
<dbReference type="Proteomes" id="UP000034006">
    <property type="component" value="Unassembled WGS sequence"/>
</dbReference>
<feature type="transmembrane region" description="Helical" evidence="1">
    <location>
        <begin position="127"/>
        <end position="146"/>
    </location>
</feature>
<sequence length="427" mass="49109">MLTPLLVIKKAITPTTVLIILSFFLQLFYLGKTPYNTRTYDVLEGGGHLDYIAYVYQNHTVPPAEKGWQYHHPPLYYFLSSLPWSLSNFFPFEKIYLLLQFISVCYYTGFLFISILIFKELLPRGKTIILASALLCFWPSGIIHSVRIGNDTLYYLLFSVSLFFLIRWWENPSQNLNLLLSSVFASLTILTKSNGIVLIILLTISALTKLTNLKSGVKYLAIVFVTLVITFISFLPRFQSKLNDSSIDWLNSSVHLLNKDLAVTNTANNLLFLDINSYLTHPFTSTWSDDSGRQSFWNFLLKSSLFGEFSFEKPISILLAHSLSLMLLVFLTISITNIFFGFSRAIFLNPIIVGNLLINLAALYYFRLKLPFAPHADFRYIYPILVSFIFFLLPSSFQILNNKFLRNFTFSILWAFPIISIIFFLTI</sequence>
<dbReference type="AlphaFoldDB" id="A0A0G1HW41"/>